<keyword evidence="3" id="KW-1185">Reference proteome</keyword>
<dbReference type="EMBL" id="ML213514">
    <property type="protein sequence ID" value="TFK50193.1"/>
    <property type="molecule type" value="Genomic_DNA"/>
</dbReference>
<accession>A0A5C3MZ34</accession>
<dbReference type="AlphaFoldDB" id="A0A5C3MZ34"/>
<protein>
    <submittedName>
        <fullName evidence="2">Uncharacterized protein</fullName>
    </submittedName>
</protein>
<reference evidence="2 3" key="1">
    <citation type="journal article" date="2019" name="Nat. Ecol. Evol.">
        <title>Megaphylogeny resolves global patterns of mushroom evolution.</title>
        <authorList>
            <person name="Varga T."/>
            <person name="Krizsan K."/>
            <person name="Foldi C."/>
            <person name="Dima B."/>
            <person name="Sanchez-Garcia M."/>
            <person name="Sanchez-Ramirez S."/>
            <person name="Szollosi G.J."/>
            <person name="Szarkandi J.G."/>
            <person name="Papp V."/>
            <person name="Albert L."/>
            <person name="Andreopoulos W."/>
            <person name="Angelini C."/>
            <person name="Antonin V."/>
            <person name="Barry K.W."/>
            <person name="Bougher N.L."/>
            <person name="Buchanan P."/>
            <person name="Buyck B."/>
            <person name="Bense V."/>
            <person name="Catcheside P."/>
            <person name="Chovatia M."/>
            <person name="Cooper J."/>
            <person name="Damon W."/>
            <person name="Desjardin D."/>
            <person name="Finy P."/>
            <person name="Geml J."/>
            <person name="Haridas S."/>
            <person name="Hughes K."/>
            <person name="Justo A."/>
            <person name="Karasinski D."/>
            <person name="Kautmanova I."/>
            <person name="Kiss B."/>
            <person name="Kocsube S."/>
            <person name="Kotiranta H."/>
            <person name="LaButti K.M."/>
            <person name="Lechner B.E."/>
            <person name="Liimatainen K."/>
            <person name="Lipzen A."/>
            <person name="Lukacs Z."/>
            <person name="Mihaltcheva S."/>
            <person name="Morgado L.N."/>
            <person name="Niskanen T."/>
            <person name="Noordeloos M.E."/>
            <person name="Ohm R.A."/>
            <person name="Ortiz-Santana B."/>
            <person name="Ovrebo C."/>
            <person name="Racz N."/>
            <person name="Riley R."/>
            <person name="Savchenko A."/>
            <person name="Shiryaev A."/>
            <person name="Soop K."/>
            <person name="Spirin V."/>
            <person name="Szebenyi C."/>
            <person name="Tomsovsky M."/>
            <person name="Tulloss R.E."/>
            <person name="Uehling J."/>
            <person name="Grigoriev I.V."/>
            <person name="Vagvolgyi C."/>
            <person name="Papp T."/>
            <person name="Martin F.M."/>
            <person name="Miettinen O."/>
            <person name="Hibbett D.S."/>
            <person name="Nagy L.G."/>
        </authorList>
    </citation>
    <scope>NUCLEOTIDE SEQUENCE [LARGE SCALE GENOMIC DNA]</scope>
    <source>
        <strain evidence="2 3">OMC1185</strain>
    </source>
</reference>
<feature type="region of interest" description="Disordered" evidence="1">
    <location>
        <begin position="24"/>
        <end position="75"/>
    </location>
</feature>
<name>A0A5C3MZ34_9AGAM</name>
<evidence type="ECO:0000313" key="3">
    <source>
        <dbReference type="Proteomes" id="UP000305948"/>
    </source>
</evidence>
<dbReference type="Proteomes" id="UP000305948">
    <property type="component" value="Unassembled WGS sequence"/>
</dbReference>
<organism evidence="2 3">
    <name type="scientific">Heliocybe sulcata</name>
    <dbReference type="NCBI Taxonomy" id="5364"/>
    <lineage>
        <taxon>Eukaryota</taxon>
        <taxon>Fungi</taxon>
        <taxon>Dikarya</taxon>
        <taxon>Basidiomycota</taxon>
        <taxon>Agaricomycotina</taxon>
        <taxon>Agaricomycetes</taxon>
        <taxon>Gloeophyllales</taxon>
        <taxon>Gloeophyllaceae</taxon>
        <taxon>Heliocybe</taxon>
    </lineage>
</organism>
<evidence type="ECO:0000313" key="2">
    <source>
        <dbReference type="EMBL" id="TFK50193.1"/>
    </source>
</evidence>
<proteinExistence type="predicted"/>
<sequence length="150" mass="16103">MRGYRDRHRRRRCKGRTDVMEMPHFCIKTSSSRDGSPSESSGGRGEGQPSTASFTSRVCPPGASGAHDSGIQNINAASLGQQTAGTQQRTSSLLSRTCARLGYSTQVLCGDTAKTIPSIILLSGLTFAKAISVQMTCLRFITVRISVSQF</sequence>
<evidence type="ECO:0000256" key="1">
    <source>
        <dbReference type="SAM" id="MobiDB-lite"/>
    </source>
</evidence>
<feature type="compositionally biased region" description="Low complexity" evidence="1">
    <location>
        <begin position="30"/>
        <end position="41"/>
    </location>
</feature>
<gene>
    <name evidence="2" type="ORF">OE88DRAFT_332465</name>
</gene>